<comment type="caution">
    <text evidence="2">The sequence shown here is derived from an EMBL/GenBank/DDBJ whole genome shotgun (WGS) entry which is preliminary data.</text>
</comment>
<dbReference type="OrthoDB" id="10020751at2759"/>
<dbReference type="SUPFAM" id="SSF52047">
    <property type="entry name" value="RNI-like"/>
    <property type="match status" value="2"/>
</dbReference>
<dbReference type="Proteomes" id="UP000663852">
    <property type="component" value="Unassembled WGS sequence"/>
</dbReference>
<reference evidence="2" key="1">
    <citation type="submission" date="2021-02" db="EMBL/GenBank/DDBJ databases">
        <authorList>
            <person name="Nowell W R."/>
        </authorList>
    </citation>
    <scope>NUCLEOTIDE SEQUENCE</scope>
</reference>
<dbReference type="InterPro" id="IPR001810">
    <property type="entry name" value="F-box_dom"/>
</dbReference>
<name>A0A815MTU6_ADIRI</name>
<dbReference type="Gene3D" id="3.80.10.10">
    <property type="entry name" value="Ribonuclease Inhibitor"/>
    <property type="match status" value="1"/>
</dbReference>
<dbReference type="InterPro" id="IPR032675">
    <property type="entry name" value="LRR_dom_sf"/>
</dbReference>
<feature type="domain" description="F-box" evidence="1">
    <location>
        <begin position="5"/>
        <end position="52"/>
    </location>
</feature>
<dbReference type="EMBL" id="CAJNOJ010000369">
    <property type="protein sequence ID" value="CAF1420654.1"/>
    <property type="molecule type" value="Genomic_DNA"/>
</dbReference>
<protein>
    <recommendedName>
        <fullName evidence="1">F-box domain-containing protein</fullName>
    </recommendedName>
</protein>
<organism evidence="2 3">
    <name type="scientific">Adineta ricciae</name>
    <name type="common">Rotifer</name>
    <dbReference type="NCBI Taxonomy" id="249248"/>
    <lineage>
        <taxon>Eukaryota</taxon>
        <taxon>Metazoa</taxon>
        <taxon>Spiralia</taxon>
        <taxon>Gnathifera</taxon>
        <taxon>Rotifera</taxon>
        <taxon>Eurotatoria</taxon>
        <taxon>Bdelloidea</taxon>
        <taxon>Adinetida</taxon>
        <taxon>Adinetidae</taxon>
        <taxon>Adineta</taxon>
    </lineage>
</organism>
<sequence>MSESNNNLLHLPDEIFLIIFKELTMLDVFSSLVNVDRRFHRLAMDSRYVRDFDLTDTRMIRSLCNQSSIDTRFLPRFSEEILPRIHRHVHQLTLEQSSIKSLLTVNYPHLDSLSLINLEEEVLYQYVTDDVVLRALFKQVTKLNIDMKKSKESLSNTVRNIFALIISHCTQLTDLNFCYMFTLGQCEALVYTIPRESNISSSLTKLKISVPTFIDCVYLLDGRFECLSTYIVKVGHIFDIQWNIHGGKPLPKLKCFSLISFERTPDYDKLVVPLLRRMINLEELQLFLSVLIRESFCIDGYGLWHDFVGRMTQLRKFTFNIYTTVWFRSMDIAIPWNEFIQSTFHGRNYPSVAAYVTKKPNWCDHDCHIYSLPYDFEYYHDLDNHFPGGMFSKVRLLKMRDSVSFKHRLFEVVAHDFPFLEFLRISNTKPMEDKEDSCASIAFPCLTFLDLRDAHVDYAEMLLLQTKTHLPCLLNLSVEWNQLTNITKNFTEKPTQFNLKRLKCLDVCQPFVRPEGFDQYCPFL</sequence>
<evidence type="ECO:0000313" key="2">
    <source>
        <dbReference type="EMBL" id="CAF1420654.1"/>
    </source>
</evidence>
<dbReference type="PROSITE" id="PS50181">
    <property type="entry name" value="FBOX"/>
    <property type="match status" value="1"/>
</dbReference>
<dbReference type="SUPFAM" id="SSF81383">
    <property type="entry name" value="F-box domain"/>
    <property type="match status" value="1"/>
</dbReference>
<dbReference type="AlphaFoldDB" id="A0A815MTU6"/>
<gene>
    <name evidence="2" type="ORF">EDS130_LOCUS37449</name>
</gene>
<evidence type="ECO:0000259" key="1">
    <source>
        <dbReference type="PROSITE" id="PS50181"/>
    </source>
</evidence>
<proteinExistence type="predicted"/>
<accession>A0A815MTU6</accession>
<evidence type="ECO:0000313" key="3">
    <source>
        <dbReference type="Proteomes" id="UP000663852"/>
    </source>
</evidence>
<dbReference type="InterPro" id="IPR036047">
    <property type="entry name" value="F-box-like_dom_sf"/>
</dbReference>